<evidence type="ECO:0000256" key="5">
    <source>
        <dbReference type="SAM" id="Phobius"/>
    </source>
</evidence>
<name>A0A2Z2M614_THEGO</name>
<feature type="transmembrane region" description="Helical" evidence="5">
    <location>
        <begin position="29"/>
        <end position="50"/>
    </location>
</feature>
<evidence type="ECO:0000313" key="7">
    <source>
        <dbReference type="EMBL" id="ASJ00996.1"/>
    </source>
</evidence>
<dbReference type="KEGG" id="tgg:A3K92_05640"/>
<feature type="transmembrane region" description="Helical" evidence="5">
    <location>
        <begin position="328"/>
        <end position="351"/>
    </location>
</feature>
<evidence type="ECO:0000256" key="2">
    <source>
        <dbReference type="ARBA" id="ARBA00022692"/>
    </source>
</evidence>
<accession>A0A2Z2M614</accession>
<dbReference type="PROSITE" id="PS50850">
    <property type="entry name" value="MFS"/>
    <property type="match status" value="1"/>
</dbReference>
<dbReference type="RefSeq" id="WP_088885336.1">
    <property type="nucleotide sequence ID" value="NZ_CP014855.1"/>
</dbReference>
<feature type="transmembrane region" description="Helical" evidence="5">
    <location>
        <begin position="240"/>
        <end position="260"/>
    </location>
</feature>
<keyword evidence="2 5" id="KW-0812">Transmembrane</keyword>
<keyword evidence="4 5" id="KW-0472">Membrane</keyword>
<feature type="transmembrane region" description="Helical" evidence="5">
    <location>
        <begin position="177"/>
        <end position="200"/>
    </location>
</feature>
<feature type="transmembrane region" description="Helical" evidence="5">
    <location>
        <begin position="94"/>
        <end position="113"/>
    </location>
</feature>
<dbReference type="InterPro" id="IPR020846">
    <property type="entry name" value="MFS_dom"/>
</dbReference>
<dbReference type="PANTHER" id="PTHR23518:SF2">
    <property type="entry name" value="MAJOR FACILITATOR SUPERFAMILY TRANSPORTER"/>
    <property type="match status" value="1"/>
</dbReference>
<dbReference type="GeneID" id="33332014"/>
<evidence type="ECO:0000256" key="4">
    <source>
        <dbReference type="ARBA" id="ARBA00023136"/>
    </source>
</evidence>
<dbReference type="GO" id="GO:0016020">
    <property type="term" value="C:membrane"/>
    <property type="evidence" value="ECO:0007669"/>
    <property type="project" value="UniProtKB-SubCell"/>
</dbReference>
<feature type="transmembrane region" description="Helical" evidence="5">
    <location>
        <begin position="389"/>
        <end position="408"/>
    </location>
</feature>
<dbReference type="InterPro" id="IPR001958">
    <property type="entry name" value="Tet-R_TetA/multi-R_MdtG-like"/>
</dbReference>
<dbReference type="Pfam" id="PF07690">
    <property type="entry name" value="MFS_1"/>
    <property type="match status" value="1"/>
</dbReference>
<sequence>MPKRERVVIQGKRERTLKLKKLRVKRRNILILAIAMFIANVAFGMAFPYLSVYMSLLGASMFMVGLLSVAFNLTSTVFQYPFGWLSDSTGNRKAFIAFGVASIGVFYTAIAFVNSATGVLILRTLQGIFGSAMTPAHSALISELSTRAGSIFGLFNSIENAGYMVGNFLGSFVVEYFGIKSVFVIAGFLLFLSAGLVLLIRERPTGKRSIFGMILVQEGRESWRATVKGSAFKKLMRGHLGLFYVTVFLVMIASGQFYSVSSVYFKEAFGEWSVGVIFGVESLAAALTGYFLGRLIDRYGAKRFYLLAIAGYGLAFLLYAFVKNVWLVFGVAFLSGVKWILTINSTSAYVAQNVKVSERAQGMGLLNAMMSLGWVVGPLIGGYLSGISFQLNFVSTLIPLGLAFLLALKLPG</sequence>
<feature type="transmembrane region" description="Helical" evidence="5">
    <location>
        <begin position="272"/>
        <end position="292"/>
    </location>
</feature>
<protein>
    <submittedName>
        <fullName evidence="7">Transporter</fullName>
    </submittedName>
</protein>
<dbReference type="SUPFAM" id="SSF103473">
    <property type="entry name" value="MFS general substrate transporter"/>
    <property type="match status" value="1"/>
</dbReference>
<evidence type="ECO:0000259" key="6">
    <source>
        <dbReference type="PROSITE" id="PS50850"/>
    </source>
</evidence>
<dbReference type="GO" id="GO:0022857">
    <property type="term" value="F:transmembrane transporter activity"/>
    <property type="evidence" value="ECO:0007669"/>
    <property type="project" value="InterPro"/>
</dbReference>
<dbReference type="PRINTS" id="PR01035">
    <property type="entry name" value="TCRTETA"/>
</dbReference>
<dbReference type="Proteomes" id="UP000250134">
    <property type="component" value="Chromosome"/>
</dbReference>
<dbReference type="OrthoDB" id="117970at2157"/>
<feature type="transmembrane region" description="Helical" evidence="5">
    <location>
        <begin position="304"/>
        <end position="322"/>
    </location>
</feature>
<keyword evidence="3 5" id="KW-1133">Transmembrane helix</keyword>
<dbReference type="InterPro" id="IPR011701">
    <property type="entry name" value="MFS"/>
</dbReference>
<dbReference type="CDD" id="cd17325">
    <property type="entry name" value="MFS_MdtG_SLC18_like"/>
    <property type="match status" value="1"/>
</dbReference>
<comment type="subcellular location">
    <subcellularLocation>
        <location evidence="1">Membrane</location>
        <topology evidence="1">Multi-pass membrane protein</topology>
    </subcellularLocation>
</comment>
<dbReference type="AlphaFoldDB" id="A0A2Z2M614"/>
<feature type="domain" description="Major facilitator superfamily (MFS) profile" evidence="6">
    <location>
        <begin position="28"/>
        <end position="412"/>
    </location>
</feature>
<dbReference type="PANTHER" id="PTHR23518">
    <property type="entry name" value="C-METHYLTRANSFERASE"/>
    <property type="match status" value="1"/>
</dbReference>
<proteinExistence type="predicted"/>
<evidence type="ECO:0000256" key="1">
    <source>
        <dbReference type="ARBA" id="ARBA00004141"/>
    </source>
</evidence>
<organism evidence="7 8">
    <name type="scientific">Thermococcus gorgonarius</name>
    <dbReference type="NCBI Taxonomy" id="71997"/>
    <lineage>
        <taxon>Archaea</taxon>
        <taxon>Methanobacteriati</taxon>
        <taxon>Methanobacteriota</taxon>
        <taxon>Thermococci</taxon>
        <taxon>Thermococcales</taxon>
        <taxon>Thermococcaceae</taxon>
        <taxon>Thermococcus</taxon>
    </lineage>
</organism>
<evidence type="ECO:0000313" key="8">
    <source>
        <dbReference type="Proteomes" id="UP000250134"/>
    </source>
</evidence>
<dbReference type="InterPro" id="IPR036259">
    <property type="entry name" value="MFS_trans_sf"/>
</dbReference>
<dbReference type="Gene3D" id="1.20.1250.20">
    <property type="entry name" value="MFS general substrate transporter like domains"/>
    <property type="match status" value="2"/>
</dbReference>
<feature type="transmembrane region" description="Helical" evidence="5">
    <location>
        <begin position="56"/>
        <end position="82"/>
    </location>
</feature>
<feature type="transmembrane region" description="Helical" evidence="5">
    <location>
        <begin position="363"/>
        <end position="383"/>
    </location>
</feature>
<reference evidence="7 8" key="1">
    <citation type="submission" date="2016-03" db="EMBL/GenBank/DDBJ databases">
        <title>Complete genome sequence of Thermococcus gorgonarius.</title>
        <authorList>
            <person name="Oger P.M."/>
        </authorList>
    </citation>
    <scope>NUCLEOTIDE SEQUENCE [LARGE SCALE GENOMIC DNA]</scope>
    <source>
        <strain evidence="7 8">W-12</strain>
    </source>
</reference>
<keyword evidence="8" id="KW-1185">Reference proteome</keyword>
<dbReference type="EMBL" id="CP014855">
    <property type="protein sequence ID" value="ASJ00996.1"/>
    <property type="molecule type" value="Genomic_DNA"/>
</dbReference>
<evidence type="ECO:0000256" key="3">
    <source>
        <dbReference type="ARBA" id="ARBA00022989"/>
    </source>
</evidence>
<gene>
    <name evidence="7" type="ORF">A3K92_05640</name>
</gene>